<dbReference type="PANTHER" id="PTHR35603">
    <property type="match status" value="1"/>
</dbReference>
<evidence type="ECO:0000259" key="11">
    <source>
        <dbReference type="Pfam" id="PF16998"/>
    </source>
</evidence>
<keyword evidence="5" id="KW-0472">Membrane</keyword>
<evidence type="ECO:0000256" key="1">
    <source>
        <dbReference type="ARBA" id="ARBA00004459"/>
    </source>
</evidence>
<dbReference type="Pfam" id="PF16998">
    <property type="entry name" value="17kDa_Anti_2"/>
    <property type="match status" value="1"/>
</dbReference>
<organism evidence="12 13">
    <name type="scientific">Varunaivibrio sulfuroxidans</name>
    <dbReference type="NCBI Taxonomy" id="1773489"/>
    <lineage>
        <taxon>Bacteria</taxon>
        <taxon>Pseudomonadati</taxon>
        <taxon>Pseudomonadota</taxon>
        <taxon>Alphaproteobacteria</taxon>
        <taxon>Rhodospirillales</taxon>
        <taxon>Magnetovibrionaceae</taxon>
        <taxon>Varunaivibrio</taxon>
    </lineage>
</organism>
<evidence type="ECO:0000313" key="13">
    <source>
        <dbReference type="Proteomes" id="UP000295304"/>
    </source>
</evidence>
<evidence type="ECO:0000256" key="4">
    <source>
        <dbReference type="ARBA" id="ARBA00022729"/>
    </source>
</evidence>
<dbReference type="InterPro" id="IPR008816">
    <property type="entry name" value="Gly_zipper_2TM_dom"/>
</dbReference>
<name>A0A4V2UN41_9PROT</name>
<dbReference type="PROSITE" id="PS51257">
    <property type="entry name" value="PROKAR_LIPOPROTEIN"/>
    <property type="match status" value="1"/>
</dbReference>
<dbReference type="AlphaFoldDB" id="A0A4V2UN41"/>
<feature type="chain" id="PRO_5020813213" description="17 kDa surface antigen" evidence="9">
    <location>
        <begin position="21"/>
        <end position="157"/>
    </location>
</feature>
<dbReference type="RefSeq" id="WP_132940040.1">
    <property type="nucleotide sequence ID" value="NZ_CP119676.1"/>
</dbReference>
<comment type="similarity">
    <text evidence="2">Belongs to the rickettsiale 17 kDa surface antigen family.</text>
</comment>
<keyword evidence="6" id="KW-0564">Palmitate</keyword>
<keyword evidence="4 9" id="KW-0732">Signal</keyword>
<feature type="domain" description="Glycine zipper 2TM" evidence="10">
    <location>
        <begin position="30"/>
        <end position="70"/>
    </location>
</feature>
<feature type="region of interest" description="Disordered" evidence="8">
    <location>
        <begin position="84"/>
        <end position="115"/>
    </location>
</feature>
<evidence type="ECO:0000256" key="9">
    <source>
        <dbReference type="SAM" id="SignalP"/>
    </source>
</evidence>
<accession>A0A4V2UN41</accession>
<reference evidence="12 13" key="1">
    <citation type="submission" date="2019-03" db="EMBL/GenBank/DDBJ databases">
        <title>Genomic Encyclopedia of Type Strains, Phase IV (KMG-IV): sequencing the most valuable type-strain genomes for metagenomic binning, comparative biology and taxonomic classification.</title>
        <authorList>
            <person name="Goeker M."/>
        </authorList>
    </citation>
    <scope>NUCLEOTIDE SEQUENCE [LARGE SCALE GENOMIC DNA]</scope>
    <source>
        <strain evidence="12 13">DSM 101688</strain>
    </source>
</reference>
<gene>
    <name evidence="12" type="ORF">EDD55_11142</name>
</gene>
<dbReference type="InterPro" id="IPR051407">
    <property type="entry name" value="Bact_OM_lipoprot/Surf_antigen"/>
</dbReference>
<feature type="domain" description="Surface antigen" evidence="11">
    <location>
        <begin position="77"/>
        <end position="156"/>
    </location>
</feature>
<dbReference type="InterPro" id="IPR032635">
    <property type="entry name" value="Anti_2"/>
</dbReference>
<comment type="subcellular location">
    <subcellularLocation>
        <location evidence="1">Cell outer membrane</location>
        <topology evidence="1">Lipid-anchor</topology>
    </subcellularLocation>
</comment>
<evidence type="ECO:0000256" key="5">
    <source>
        <dbReference type="ARBA" id="ARBA00023136"/>
    </source>
</evidence>
<dbReference type="EMBL" id="SLZW01000011">
    <property type="protein sequence ID" value="TCS60341.1"/>
    <property type="molecule type" value="Genomic_DNA"/>
</dbReference>
<evidence type="ECO:0000259" key="10">
    <source>
        <dbReference type="Pfam" id="PF05433"/>
    </source>
</evidence>
<evidence type="ECO:0000313" key="12">
    <source>
        <dbReference type="EMBL" id="TCS60341.1"/>
    </source>
</evidence>
<evidence type="ECO:0000256" key="3">
    <source>
        <dbReference type="ARBA" id="ARBA00015281"/>
    </source>
</evidence>
<sequence length="157" mass="16324">MRFKYAITIIALAATLSACAETGQQKQQAGSVVGGVLGGVLGSNVGSGKGKTAGTIIGVLLGAVMGGEIGKSMDKVDRMYAERTTQKALETEPSGQTSTWSNPDSGHSGSVTPIRTYRNDAGVNCREFETTVYIGGKEETATGTACRQSDGTWKIQQ</sequence>
<dbReference type="GO" id="GO:0009279">
    <property type="term" value="C:cell outer membrane"/>
    <property type="evidence" value="ECO:0007669"/>
    <property type="project" value="UniProtKB-SubCell"/>
</dbReference>
<dbReference type="Proteomes" id="UP000295304">
    <property type="component" value="Unassembled WGS sequence"/>
</dbReference>
<dbReference type="PANTHER" id="PTHR35603:SF2">
    <property type="entry name" value="OUTER MEMBRANE LIPOPROTEIN"/>
    <property type="match status" value="1"/>
</dbReference>
<protein>
    <recommendedName>
        <fullName evidence="3">17 kDa surface antigen</fullName>
    </recommendedName>
</protein>
<evidence type="ECO:0000256" key="6">
    <source>
        <dbReference type="ARBA" id="ARBA00023139"/>
    </source>
</evidence>
<comment type="caution">
    <text evidence="12">The sequence shown here is derived from an EMBL/GenBank/DDBJ whole genome shotgun (WGS) entry which is preliminary data.</text>
</comment>
<keyword evidence="7" id="KW-0449">Lipoprotein</keyword>
<dbReference type="InterPro" id="IPR016364">
    <property type="entry name" value="Surface_antigen_Rickettsia"/>
</dbReference>
<evidence type="ECO:0000256" key="7">
    <source>
        <dbReference type="ARBA" id="ARBA00023288"/>
    </source>
</evidence>
<dbReference type="Pfam" id="PF05433">
    <property type="entry name" value="Rick_17kDa_Anti"/>
    <property type="match status" value="1"/>
</dbReference>
<evidence type="ECO:0000256" key="2">
    <source>
        <dbReference type="ARBA" id="ARBA00008681"/>
    </source>
</evidence>
<dbReference type="PIRSF" id="PIRSF002721">
    <property type="entry name" value="Surface_antigen_Rickettsia"/>
    <property type="match status" value="1"/>
</dbReference>
<feature type="compositionally biased region" description="Polar residues" evidence="8">
    <location>
        <begin position="93"/>
        <end position="113"/>
    </location>
</feature>
<evidence type="ECO:0000256" key="8">
    <source>
        <dbReference type="SAM" id="MobiDB-lite"/>
    </source>
</evidence>
<proteinExistence type="inferred from homology"/>
<keyword evidence="13" id="KW-1185">Reference proteome</keyword>
<dbReference type="OrthoDB" id="5402098at2"/>
<feature type="signal peptide" evidence="9">
    <location>
        <begin position="1"/>
        <end position="20"/>
    </location>
</feature>